<dbReference type="Gene3D" id="3.40.50.170">
    <property type="entry name" value="Formyl transferase, N-terminal domain"/>
    <property type="match status" value="1"/>
</dbReference>
<dbReference type="GO" id="GO:0006189">
    <property type="term" value="P:'de novo' IMP biosynthetic process"/>
    <property type="evidence" value="ECO:0007669"/>
    <property type="project" value="UniProtKB-UniRule"/>
</dbReference>
<evidence type="ECO:0000256" key="1">
    <source>
        <dbReference type="ARBA" id="ARBA00005054"/>
    </source>
</evidence>
<dbReference type="SUPFAM" id="SSF53328">
    <property type="entry name" value="Formyltransferase"/>
    <property type="match status" value="1"/>
</dbReference>
<keyword evidence="7" id="KW-1185">Reference proteome</keyword>
<evidence type="ECO:0000313" key="6">
    <source>
        <dbReference type="EMBL" id="MUV15608.1"/>
    </source>
</evidence>
<dbReference type="CDD" id="cd08645">
    <property type="entry name" value="FMT_core_GART"/>
    <property type="match status" value="1"/>
</dbReference>
<dbReference type="RefSeq" id="WP_156643185.1">
    <property type="nucleotide sequence ID" value="NZ_WOXT01000005.1"/>
</dbReference>
<evidence type="ECO:0000256" key="3">
    <source>
        <dbReference type="ARBA" id="ARBA00022755"/>
    </source>
</evidence>
<evidence type="ECO:0000313" key="7">
    <source>
        <dbReference type="Proteomes" id="UP000479692"/>
    </source>
</evidence>
<dbReference type="AlphaFoldDB" id="A0A7C9M394"/>
<dbReference type="EC" id="2.1.2.2" evidence="4"/>
<comment type="similarity">
    <text evidence="4">Belongs to the GART family.</text>
</comment>
<evidence type="ECO:0000256" key="4">
    <source>
        <dbReference type="HAMAP-Rule" id="MF_01930"/>
    </source>
</evidence>
<comment type="function">
    <text evidence="4">Catalyzes the transfer of a formyl group from 10-formyltetrahydrofolate to 5-phospho-ribosyl-glycinamide (GAR), producing 5-phospho-ribosyl-N-formylglycinamide (FGAR) and tetrahydrofolate.</text>
</comment>
<evidence type="ECO:0000259" key="5">
    <source>
        <dbReference type="Pfam" id="PF00551"/>
    </source>
</evidence>
<dbReference type="PANTHER" id="PTHR43369">
    <property type="entry name" value="PHOSPHORIBOSYLGLYCINAMIDE FORMYLTRANSFERASE"/>
    <property type="match status" value="1"/>
</dbReference>
<dbReference type="NCBIfam" id="TIGR00639">
    <property type="entry name" value="PurN"/>
    <property type="match status" value="1"/>
</dbReference>
<evidence type="ECO:0000256" key="2">
    <source>
        <dbReference type="ARBA" id="ARBA00022679"/>
    </source>
</evidence>
<dbReference type="UniPathway" id="UPA00074">
    <property type="reaction ID" value="UER00126"/>
</dbReference>
<dbReference type="InterPro" id="IPR004607">
    <property type="entry name" value="GART"/>
</dbReference>
<name>A0A7C9M394_9GAMM</name>
<dbReference type="Pfam" id="PF00551">
    <property type="entry name" value="Formyl_trans_N"/>
    <property type="match status" value="1"/>
</dbReference>
<keyword evidence="2 4" id="KW-0808">Transferase</keyword>
<comment type="catalytic activity">
    <reaction evidence="4">
        <text>N(1)-(5-phospho-beta-D-ribosyl)glycinamide + (6R)-10-formyltetrahydrofolate = N(2)-formyl-N(1)-(5-phospho-beta-D-ribosyl)glycinamide + (6S)-5,6,7,8-tetrahydrofolate + H(+)</text>
        <dbReference type="Rhea" id="RHEA:15053"/>
        <dbReference type="ChEBI" id="CHEBI:15378"/>
        <dbReference type="ChEBI" id="CHEBI:57453"/>
        <dbReference type="ChEBI" id="CHEBI:143788"/>
        <dbReference type="ChEBI" id="CHEBI:147286"/>
        <dbReference type="ChEBI" id="CHEBI:195366"/>
        <dbReference type="EC" id="2.1.2.2"/>
    </reaction>
</comment>
<comment type="caution">
    <text evidence="4">Lacks conserved residue(s) required for the propagation of feature annotation.</text>
</comment>
<dbReference type="EMBL" id="WOXT01000005">
    <property type="protein sequence ID" value="MUV15608.1"/>
    <property type="molecule type" value="Genomic_DNA"/>
</dbReference>
<feature type="binding site" evidence="4">
    <location>
        <position position="106"/>
    </location>
    <ligand>
        <name>(6R)-10-formyltetrahydrofolate</name>
        <dbReference type="ChEBI" id="CHEBI:195366"/>
    </ligand>
</feature>
<gene>
    <name evidence="4" type="primary">purN</name>
    <name evidence="6" type="ORF">GN331_15495</name>
</gene>
<dbReference type="Proteomes" id="UP000479692">
    <property type="component" value="Unassembled WGS sequence"/>
</dbReference>
<feature type="binding site" evidence="4">
    <location>
        <begin position="13"/>
        <end position="15"/>
    </location>
    <ligand>
        <name>N(1)-(5-phospho-beta-D-ribosyl)glycinamide</name>
        <dbReference type="ChEBI" id="CHEBI:143788"/>
    </ligand>
</feature>
<keyword evidence="3 4" id="KW-0658">Purine biosynthesis</keyword>
<comment type="pathway">
    <text evidence="1 4">Purine metabolism; IMP biosynthesis via de novo pathway; N(2)-formyl-N(1)-(5-phospho-D-ribosyl)glycinamide from N(1)-(5-phospho-D-ribosyl)glycinamide (10-formyl THF route): step 1/1.</text>
</comment>
<comment type="caution">
    <text evidence="6">The sequence shown here is derived from an EMBL/GenBank/DDBJ whole genome shotgun (WGS) entry which is preliminary data.</text>
</comment>
<accession>A0A7C9M394</accession>
<feature type="binding site" evidence="4">
    <location>
        <position position="64"/>
    </location>
    <ligand>
        <name>(6R)-10-formyltetrahydrofolate</name>
        <dbReference type="ChEBI" id="CHEBI:195366"/>
    </ligand>
</feature>
<feature type="domain" description="Formyl transferase N-terminal" evidence="5">
    <location>
        <begin position="4"/>
        <end position="181"/>
    </location>
</feature>
<reference evidence="6 7" key="1">
    <citation type="submission" date="2019-12" db="EMBL/GenBank/DDBJ databases">
        <authorList>
            <person name="Xu J."/>
        </authorList>
    </citation>
    <scope>NUCLEOTIDE SEQUENCE [LARGE SCALE GENOMIC DNA]</scope>
    <source>
        <strain evidence="6 7">HX-5-24</strain>
    </source>
</reference>
<dbReference type="GO" id="GO:0004644">
    <property type="term" value="F:phosphoribosylglycinamide formyltransferase activity"/>
    <property type="evidence" value="ECO:0007669"/>
    <property type="project" value="UniProtKB-UniRule"/>
</dbReference>
<dbReference type="GO" id="GO:0005829">
    <property type="term" value="C:cytosol"/>
    <property type="evidence" value="ECO:0007669"/>
    <property type="project" value="TreeGrafter"/>
</dbReference>
<feature type="site" description="Raises pKa of active site His" evidence="4">
    <location>
        <position position="144"/>
    </location>
</feature>
<sequence length="222" mass="23774">MKRRLAVLASGRGSNLQALLDAIAAGTLDAEIVGVFSNRLNAPALERVPAALRWSRDAKSYSPREEFDAELADAIDAVQPDWIVCAGYLRVLDEKFVERFRGRVLNIHPSLLPAYRGLKTHARAIADGVAEHGVSVHFVSPELDAGAVIAQARVPVLAGDTPDALAERVLAVEHPLLVQVVRLAVAGRIAEQGETVVFDGHPLLAPLSLDSANSDCMALPTR</sequence>
<dbReference type="InterPro" id="IPR002376">
    <property type="entry name" value="Formyl_transf_N"/>
</dbReference>
<proteinExistence type="inferred from homology"/>
<dbReference type="InterPro" id="IPR036477">
    <property type="entry name" value="Formyl_transf_N_sf"/>
</dbReference>
<dbReference type="HAMAP" id="MF_01930">
    <property type="entry name" value="PurN"/>
    <property type="match status" value="1"/>
</dbReference>
<organism evidence="6 7">
    <name type="scientific">Noviluteimonas gilva</name>
    <dbReference type="NCBI Taxonomy" id="2682097"/>
    <lineage>
        <taxon>Bacteria</taxon>
        <taxon>Pseudomonadati</taxon>
        <taxon>Pseudomonadota</taxon>
        <taxon>Gammaproteobacteria</taxon>
        <taxon>Lysobacterales</taxon>
        <taxon>Lysobacteraceae</taxon>
        <taxon>Noviluteimonas</taxon>
    </lineage>
</organism>
<feature type="active site" description="Proton donor" evidence="4">
    <location>
        <position position="108"/>
    </location>
</feature>
<protein>
    <recommendedName>
        <fullName evidence="4">Phosphoribosylglycinamide formyltransferase</fullName>
        <ecNumber evidence="4">2.1.2.2</ecNumber>
    </recommendedName>
    <alternativeName>
        <fullName evidence="4">5'-phosphoribosylglycinamide transformylase</fullName>
    </alternativeName>
    <alternativeName>
        <fullName evidence="4">GAR transformylase</fullName>
        <shortName evidence="4">GART</shortName>
    </alternativeName>
</protein>
<dbReference type="PANTHER" id="PTHR43369:SF2">
    <property type="entry name" value="PHOSPHORIBOSYLGLYCINAMIDE FORMYLTRANSFERASE"/>
    <property type="match status" value="1"/>
</dbReference>